<protein>
    <recommendedName>
        <fullName evidence="4">Ubiquitin-like domain-containing protein</fullName>
    </recommendedName>
</protein>
<dbReference type="EMBL" id="CAWYQH010000141">
    <property type="protein sequence ID" value="CAK8694671.1"/>
    <property type="molecule type" value="Genomic_DNA"/>
</dbReference>
<evidence type="ECO:0000256" key="1">
    <source>
        <dbReference type="SAM" id="MobiDB-lite"/>
    </source>
</evidence>
<name>A0ABP0GSF2_CLALP</name>
<dbReference type="InterPro" id="IPR039471">
    <property type="entry name" value="CXorf65-like"/>
</dbReference>
<feature type="region of interest" description="Disordered" evidence="1">
    <location>
        <begin position="122"/>
        <end position="195"/>
    </location>
</feature>
<reference evidence="2 3" key="1">
    <citation type="submission" date="2024-02" db="EMBL/GenBank/DDBJ databases">
        <authorList>
            <person name="Daric V."/>
            <person name="Darras S."/>
        </authorList>
    </citation>
    <scope>NUCLEOTIDE SEQUENCE [LARGE SCALE GENOMIC DNA]</scope>
</reference>
<organism evidence="2 3">
    <name type="scientific">Clavelina lepadiformis</name>
    <name type="common">Light-bulb sea squirt</name>
    <name type="synonym">Ascidia lepadiformis</name>
    <dbReference type="NCBI Taxonomy" id="159417"/>
    <lineage>
        <taxon>Eukaryota</taxon>
        <taxon>Metazoa</taxon>
        <taxon>Chordata</taxon>
        <taxon>Tunicata</taxon>
        <taxon>Ascidiacea</taxon>
        <taxon>Aplousobranchia</taxon>
        <taxon>Clavelinidae</taxon>
        <taxon>Clavelina</taxon>
    </lineage>
</organism>
<evidence type="ECO:0000313" key="2">
    <source>
        <dbReference type="EMBL" id="CAK8694671.1"/>
    </source>
</evidence>
<sequence>MTFVTVNYGDNKQLLVNPNCQTRLLLENIKTRCQFPQEMEVELSDEFGNLKNITQGDIKYANQILNVDRESLVLIQVKRNNGNSDILSNSLASSFSNLDEISYVPLLKNDDIVTAKFTARLTSRDAPPSRSESRTRKSYRDRKEKSSRRATETKSSIDKTDGSSSSPTASSKRNGSSKKRLSTPTRSKSRGKQRS</sequence>
<proteinExistence type="predicted"/>
<feature type="compositionally biased region" description="Basic residues" evidence="1">
    <location>
        <begin position="175"/>
        <end position="195"/>
    </location>
</feature>
<dbReference type="Proteomes" id="UP001642483">
    <property type="component" value="Unassembled WGS sequence"/>
</dbReference>
<evidence type="ECO:0000313" key="3">
    <source>
        <dbReference type="Proteomes" id="UP001642483"/>
    </source>
</evidence>
<feature type="compositionally biased region" description="Low complexity" evidence="1">
    <location>
        <begin position="162"/>
        <end position="171"/>
    </location>
</feature>
<dbReference type="PANTHER" id="PTHR33887">
    <property type="entry name" value="PB1 DOMAIN-CONTAINING PROTEIN"/>
    <property type="match status" value="1"/>
</dbReference>
<accession>A0ABP0GSF2</accession>
<dbReference type="PANTHER" id="PTHR33887:SF5">
    <property type="entry name" value="PB1 DOMAIN-CONTAINING PROTEIN"/>
    <property type="match status" value="1"/>
</dbReference>
<keyword evidence="3" id="KW-1185">Reference proteome</keyword>
<evidence type="ECO:0008006" key="4">
    <source>
        <dbReference type="Google" id="ProtNLM"/>
    </source>
</evidence>
<feature type="compositionally biased region" description="Basic and acidic residues" evidence="1">
    <location>
        <begin position="141"/>
        <end position="161"/>
    </location>
</feature>
<comment type="caution">
    <text evidence="2">The sequence shown here is derived from an EMBL/GenBank/DDBJ whole genome shotgun (WGS) entry which is preliminary data.</text>
</comment>
<dbReference type="Pfam" id="PF15874">
    <property type="entry name" value="Il2rg"/>
    <property type="match status" value="1"/>
</dbReference>
<gene>
    <name evidence="2" type="ORF">CVLEPA_LOCUS28024</name>
</gene>